<proteinExistence type="predicted"/>
<accession>A0A289YW63</accession>
<evidence type="ECO:0000313" key="1">
    <source>
        <dbReference type="EMBL" id="ATA65681.1"/>
    </source>
</evidence>
<name>A0A289YW63_9CAUD</name>
<gene>
    <name evidence="1" type="ORF">2050HW_00346</name>
</gene>
<keyword evidence="2" id="KW-1185">Reference proteome</keyword>
<sequence>MIEVTCDSVADNLFSVTLSKPSEGRFNSNYSRKVSFRIDTKVYSIRLASISAVHQAARNGGEGVITIITQSAKYTFNYRKGGQEAINEFLAAWEQI</sequence>
<organism evidence="1 2">
    <name type="scientific">Serratia phage vB_SmaM_ 2050HW</name>
    <dbReference type="NCBI Taxonomy" id="2024252"/>
    <lineage>
        <taxon>Viruses</taxon>
        <taxon>Duplodnaviria</taxon>
        <taxon>Heunggongvirae</taxon>
        <taxon>Uroviricota</taxon>
        <taxon>Caudoviricetes</taxon>
        <taxon>Chimalliviridae</taxon>
        <taxon>Moabitevirus</taxon>
        <taxon>Moabitevirus mv2050HW</taxon>
    </lineage>
</organism>
<dbReference type="Proteomes" id="UP000223363">
    <property type="component" value="Segment"/>
</dbReference>
<protein>
    <submittedName>
        <fullName evidence="1">Uncharacterized protein</fullName>
    </submittedName>
</protein>
<dbReference type="EMBL" id="MF285618">
    <property type="protein sequence ID" value="ATA65681.1"/>
    <property type="molecule type" value="Genomic_DNA"/>
</dbReference>
<evidence type="ECO:0000313" key="2">
    <source>
        <dbReference type="Proteomes" id="UP000223363"/>
    </source>
</evidence>
<reference evidence="2" key="1">
    <citation type="submission" date="2017-06" db="EMBL/GenBank/DDBJ databases">
        <authorList>
            <person name="Zhao X."/>
        </authorList>
    </citation>
    <scope>NUCLEOTIDE SEQUENCE [LARGE SCALE GENOMIC DNA]</scope>
</reference>